<dbReference type="Proteomes" id="UP000471490">
    <property type="component" value="Unassembled WGS sequence"/>
</dbReference>
<reference evidence="2 3" key="1">
    <citation type="journal article" date="2020" name="Int. J. Nanomedicine">
        <title>Consequences Of Long-Term Bacteria's Exposure To Silver Nanoformulations With Different PhysicoChemical Properties.</title>
        <authorList>
            <person name="Kedziora A."/>
            <person name="Wernecki M."/>
            <person name="Korzekwa K."/>
            <person name="Speruda M."/>
            <person name="Gerasymchuk Y."/>
            <person name="Lukowiak A."/>
            <person name="Bugla-Ploskonska G."/>
        </authorList>
    </citation>
    <scope>NUCLEOTIDE SEQUENCE [LARGE SCALE GENOMIC DNA]</scope>
    <source>
        <strain evidence="2 3">ATCC 11230</strain>
    </source>
</reference>
<evidence type="ECO:0000256" key="1">
    <source>
        <dbReference type="ARBA" id="ARBA00023002"/>
    </source>
</evidence>
<dbReference type="Gene3D" id="3.40.309.10">
    <property type="entry name" value="Aldehyde Dehydrogenase, Chain A, domain 2"/>
    <property type="match status" value="1"/>
</dbReference>
<dbReference type="PANTHER" id="PTHR11063">
    <property type="entry name" value="GLUTAMATE SEMIALDEHYDE DEHYDROGENASE"/>
    <property type="match status" value="1"/>
</dbReference>
<name>A0A6N9SGV8_ECOLX</name>
<dbReference type="PANTHER" id="PTHR11063:SF8">
    <property type="entry name" value="DELTA-1-PYRROLINE-5-CARBOXYLATE SYNTHASE"/>
    <property type="match status" value="1"/>
</dbReference>
<accession>A0A6N9SGV8</accession>
<evidence type="ECO:0000313" key="3">
    <source>
        <dbReference type="Proteomes" id="UP000471490"/>
    </source>
</evidence>
<dbReference type="AlphaFoldDB" id="A0A6N9SGV8"/>
<evidence type="ECO:0000313" key="2">
    <source>
        <dbReference type="EMBL" id="NDR94982.1"/>
    </source>
</evidence>
<proteinExistence type="predicted"/>
<organism evidence="2 3">
    <name type="scientific">Escherichia coli</name>
    <dbReference type="NCBI Taxonomy" id="562"/>
    <lineage>
        <taxon>Bacteria</taxon>
        <taxon>Pseudomonadati</taxon>
        <taxon>Pseudomonadota</taxon>
        <taxon>Gammaproteobacteria</taxon>
        <taxon>Enterobacterales</taxon>
        <taxon>Enterobacteriaceae</taxon>
        <taxon>Escherichia</taxon>
    </lineage>
</organism>
<dbReference type="InterPro" id="IPR016162">
    <property type="entry name" value="Ald_DH_N"/>
</dbReference>
<dbReference type="SUPFAM" id="SSF53720">
    <property type="entry name" value="ALDH-like"/>
    <property type="match status" value="1"/>
</dbReference>
<feature type="non-terminal residue" evidence="2">
    <location>
        <position position="1"/>
    </location>
</feature>
<dbReference type="InterPro" id="IPR016163">
    <property type="entry name" value="Ald_DH_C"/>
</dbReference>
<comment type="caution">
    <text evidence="2">The sequence shown here is derived from an EMBL/GenBank/DDBJ whole genome shotgun (WGS) entry which is preliminary data.</text>
</comment>
<dbReference type="InterPro" id="IPR016161">
    <property type="entry name" value="Ald_DH/histidinol_DH"/>
</dbReference>
<keyword evidence="1" id="KW-0560">Oxidoreductase</keyword>
<protein>
    <submittedName>
        <fullName evidence="2">Gamma-glutamyl-phosphate reductase</fullName>
    </submittedName>
</protein>
<dbReference type="Gene3D" id="3.40.605.10">
    <property type="entry name" value="Aldehyde Dehydrogenase, Chain A, domain 1"/>
    <property type="match status" value="1"/>
</dbReference>
<dbReference type="EMBL" id="VLTB01000463">
    <property type="protein sequence ID" value="NDR94982.1"/>
    <property type="molecule type" value="Genomic_DNA"/>
</dbReference>
<dbReference type="GO" id="GO:0004350">
    <property type="term" value="F:glutamate-5-semialdehyde dehydrogenase activity"/>
    <property type="evidence" value="ECO:0007669"/>
    <property type="project" value="TreeGrafter"/>
</dbReference>
<gene>
    <name evidence="2" type="ORF">FPI65_27730</name>
</gene>
<sequence>QHSDAILTRDMRNAQRFVNEVDSSAVYVNASTRFTDGGQFGLGAEVAVSTQKLHARGPMGLEALTTYKWIGIGDYTIRA</sequence>